<name>A0A8J2JHD5_9HEXA</name>
<keyword evidence="2" id="KW-1185">Reference proteome</keyword>
<reference evidence="1" key="1">
    <citation type="submission" date="2021-06" db="EMBL/GenBank/DDBJ databases">
        <authorList>
            <person name="Hodson N. C."/>
            <person name="Mongue J. A."/>
            <person name="Jaron S. K."/>
        </authorList>
    </citation>
    <scope>NUCLEOTIDE SEQUENCE</scope>
</reference>
<dbReference type="OrthoDB" id="7417618at2759"/>
<organism evidence="1 2">
    <name type="scientific">Allacma fusca</name>
    <dbReference type="NCBI Taxonomy" id="39272"/>
    <lineage>
        <taxon>Eukaryota</taxon>
        <taxon>Metazoa</taxon>
        <taxon>Ecdysozoa</taxon>
        <taxon>Arthropoda</taxon>
        <taxon>Hexapoda</taxon>
        <taxon>Collembola</taxon>
        <taxon>Symphypleona</taxon>
        <taxon>Sminthuridae</taxon>
        <taxon>Allacma</taxon>
    </lineage>
</organism>
<dbReference type="Proteomes" id="UP000708208">
    <property type="component" value="Unassembled WGS sequence"/>
</dbReference>
<accession>A0A8J2JHD5</accession>
<sequence>MIFGVFISVFVFACFYIIRQYRSLQYRFPPGPWNVPSIGNLHWLAPFPWIYFREFGRKYGPIAHIQLAKEEGLSVFCSVIGVCINPVASVPLTSMSSNEFFGPMLAAICSLKGDIKNELGNLKESVKEISARVLKVEESQADTVTAFREMDLKLSKATRRLEFLESETRKRSVVIGGLNCGNLPCSEAVRNLFMDSLKLQLPIEAAFVLKSRNNPDPYKIPMIKVILPDKNMKTLLYTKTKLLKDTGCYIRDDLSETELLTRRRLVAEMRSPAHANKRVKLRGNALYINDVKHILKNDTLIPALKRATSKSCETPTPACFMFSSESME</sequence>
<proteinExistence type="predicted"/>
<dbReference type="EMBL" id="CAJVCH010069066">
    <property type="protein sequence ID" value="CAG7720265.1"/>
    <property type="molecule type" value="Genomic_DNA"/>
</dbReference>
<gene>
    <name evidence="1" type="ORF">AFUS01_LOCUS9551</name>
</gene>
<dbReference type="AlphaFoldDB" id="A0A8J2JHD5"/>
<evidence type="ECO:0008006" key="3">
    <source>
        <dbReference type="Google" id="ProtNLM"/>
    </source>
</evidence>
<protein>
    <recommendedName>
        <fullName evidence="3">Cytochrome P450</fullName>
    </recommendedName>
</protein>
<evidence type="ECO:0000313" key="2">
    <source>
        <dbReference type="Proteomes" id="UP000708208"/>
    </source>
</evidence>
<comment type="caution">
    <text evidence="1">The sequence shown here is derived from an EMBL/GenBank/DDBJ whole genome shotgun (WGS) entry which is preliminary data.</text>
</comment>
<evidence type="ECO:0000313" key="1">
    <source>
        <dbReference type="EMBL" id="CAG7720265.1"/>
    </source>
</evidence>